<evidence type="ECO:0000259" key="1">
    <source>
        <dbReference type="Pfam" id="PF20770"/>
    </source>
</evidence>
<dbReference type="EMBL" id="UZAE01004682">
    <property type="protein sequence ID" value="VDO01314.1"/>
    <property type="molecule type" value="Genomic_DNA"/>
</dbReference>
<dbReference type="Proteomes" id="UP000278807">
    <property type="component" value="Unassembled WGS sequence"/>
</dbReference>
<dbReference type="GO" id="GO:0000289">
    <property type="term" value="P:nuclear-transcribed mRNA poly(A) tail shortening"/>
    <property type="evidence" value="ECO:0007669"/>
    <property type="project" value="TreeGrafter"/>
</dbReference>
<dbReference type="GO" id="GO:0004535">
    <property type="term" value="F:poly(A)-specific ribonuclease activity"/>
    <property type="evidence" value="ECO:0007669"/>
    <property type="project" value="TreeGrafter"/>
</dbReference>
<dbReference type="STRING" id="102285.A0A0R3TEG7"/>
<dbReference type="PANTHER" id="PTHR15728:SF0">
    <property type="entry name" value="PAN2-PAN3 DEADENYLATION COMPLEX CATALYTIC SUBUNIT PAN2"/>
    <property type="match status" value="1"/>
</dbReference>
<dbReference type="OrthoDB" id="6256867at2759"/>
<feature type="domain" description="PAN2-PAN3 deadenylation complex catalytic subunit PAN2 N-terminal" evidence="1">
    <location>
        <begin position="148"/>
        <end position="349"/>
    </location>
</feature>
<evidence type="ECO:0000313" key="3">
    <source>
        <dbReference type="Proteomes" id="UP000278807"/>
    </source>
</evidence>
<sequence length="418" mass="45489">MENPNVVQQEGQLYNTGGHWLMATQSANAPFAVNRVVDVAFDPLEELVWCISDNGQFSSFYGSTLELYTANKVTPMKVPGQEEQVCELKSIFPSSRYSEHHVYILASNAIYVYSKFGRGWGFATAPGMTSMVCLAAAHDSPAPLGNSDFNRFFCGGMQEQVFELDANPGSAFGATIRTYDVGEFGAVTIKPFTYGLCVGNICGQVKLIDPRSRVGVFRTFEAHSGEISDMAVLNDGTSLVTTGWSRQPNGSLRIDRLVYLFDLRFVRLEAPLTTVVDPCYVSTVGSTQRLVVASQPGAFQTLEIDGPNVDPQSLGNIMVENYDQVNAFRVSSNGESLIFGTECGNLHLYSSSLEACRFNHNSIPTQFASDLADGLRVADLEESPEEDIGLPISGSYALAKAAGKLLLRPCSILRLIIC</sequence>
<keyword evidence="3" id="KW-1185">Reference proteome</keyword>
<dbReference type="AlphaFoldDB" id="A0A0R3TEG7"/>
<dbReference type="GO" id="GO:0031251">
    <property type="term" value="C:PAN complex"/>
    <property type="evidence" value="ECO:0007669"/>
    <property type="project" value="TreeGrafter"/>
</dbReference>
<organism evidence="4">
    <name type="scientific">Rodentolepis nana</name>
    <name type="common">Dwarf tapeworm</name>
    <name type="synonym">Hymenolepis nana</name>
    <dbReference type="NCBI Taxonomy" id="102285"/>
    <lineage>
        <taxon>Eukaryota</taxon>
        <taxon>Metazoa</taxon>
        <taxon>Spiralia</taxon>
        <taxon>Lophotrochozoa</taxon>
        <taxon>Platyhelminthes</taxon>
        <taxon>Cestoda</taxon>
        <taxon>Eucestoda</taxon>
        <taxon>Cyclophyllidea</taxon>
        <taxon>Hymenolepididae</taxon>
        <taxon>Rodentolepis</taxon>
    </lineage>
</organism>
<dbReference type="SUPFAM" id="SSF50978">
    <property type="entry name" value="WD40 repeat-like"/>
    <property type="match status" value="1"/>
</dbReference>
<dbReference type="InterPro" id="IPR050785">
    <property type="entry name" value="PAN2-PAN3_catalytic_subunit"/>
</dbReference>
<gene>
    <name evidence="2" type="ORF">HNAJ_LOCUS5454</name>
</gene>
<dbReference type="Gene3D" id="2.130.10.10">
    <property type="entry name" value="YVTN repeat-like/Quinoprotein amine dehydrogenase"/>
    <property type="match status" value="1"/>
</dbReference>
<accession>A0A0R3TEG7</accession>
<reference evidence="4" key="1">
    <citation type="submission" date="2017-02" db="UniProtKB">
        <authorList>
            <consortium name="WormBaseParasite"/>
        </authorList>
    </citation>
    <scope>IDENTIFICATION</scope>
</reference>
<proteinExistence type="predicted"/>
<dbReference type="Pfam" id="PF20770">
    <property type="entry name" value="PAN2_N"/>
    <property type="match status" value="1"/>
</dbReference>
<dbReference type="InterPro" id="IPR036322">
    <property type="entry name" value="WD40_repeat_dom_sf"/>
</dbReference>
<evidence type="ECO:0000313" key="2">
    <source>
        <dbReference type="EMBL" id="VDO01314.1"/>
    </source>
</evidence>
<dbReference type="WBParaSite" id="HNAJ_0000545601-mRNA-1">
    <property type="protein sequence ID" value="HNAJ_0000545601-mRNA-1"/>
    <property type="gene ID" value="HNAJ_0000545601"/>
</dbReference>
<name>A0A0R3TEG7_RODNA</name>
<evidence type="ECO:0000313" key="4">
    <source>
        <dbReference type="WBParaSite" id="HNAJ_0000545601-mRNA-1"/>
    </source>
</evidence>
<protein>
    <submittedName>
        <fullName evidence="4">PAB-dependent poly(A)-specific ribonuclease subunit 2</fullName>
    </submittedName>
</protein>
<dbReference type="InterPro" id="IPR015943">
    <property type="entry name" value="WD40/YVTN_repeat-like_dom_sf"/>
</dbReference>
<dbReference type="PANTHER" id="PTHR15728">
    <property type="entry name" value="DEADENYLATION COMPLEX CATALYTIC SUBUNIT PAN2"/>
    <property type="match status" value="1"/>
</dbReference>
<dbReference type="GO" id="GO:0000932">
    <property type="term" value="C:P-body"/>
    <property type="evidence" value="ECO:0007669"/>
    <property type="project" value="TreeGrafter"/>
</dbReference>
<reference evidence="2 3" key="2">
    <citation type="submission" date="2018-11" db="EMBL/GenBank/DDBJ databases">
        <authorList>
            <consortium name="Pathogen Informatics"/>
        </authorList>
    </citation>
    <scope>NUCLEOTIDE SEQUENCE [LARGE SCALE GENOMIC DNA]</scope>
</reference>
<dbReference type="InterPro" id="IPR048841">
    <property type="entry name" value="PAN2_N"/>
</dbReference>